<dbReference type="InterPro" id="IPR005467">
    <property type="entry name" value="His_kinase_dom"/>
</dbReference>
<dbReference type="EMBL" id="JACSQD010000008">
    <property type="protein sequence ID" value="MBD7996819.1"/>
    <property type="molecule type" value="Genomic_DNA"/>
</dbReference>
<evidence type="ECO:0000313" key="12">
    <source>
        <dbReference type="EMBL" id="MBD7996819.1"/>
    </source>
</evidence>
<keyword evidence="6" id="KW-0418">Kinase</keyword>
<keyword evidence="8" id="KW-0902">Two-component regulatory system</keyword>
<evidence type="ECO:0000256" key="5">
    <source>
        <dbReference type="ARBA" id="ARBA00022741"/>
    </source>
</evidence>
<evidence type="ECO:0000256" key="10">
    <source>
        <dbReference type="SAM" id="Phobius"/>
    </source>
</evidence>
<dbReference type="InterPro" id="IPR025828">
    <property type="entry name" value="Put_sensor_dom"/>
</dbReference>
<feature type="transmembrane region" description="Helical" evidence="10">
    <location>
        <begin position="225"/>
        <end position="243"/>
    </location>
</feature>
<evidence type="ECO:0000256" key="1">
    <source>
        <dbReference type="ARBA" id="ARBA00000085"/>
    </source>
</evidence>
<evidence type="ECO:0000256" key="7">
    <source>
        <dbReference type="ARBA" id="ARBA00022840"/>
    </source>
</evidence>
<gene>
    <name evidence="12" type="ORF">H9639_16095</name>
</gene>
<dbReference type="Pfam" id="PF07730">
    <property type="entry name" value="HisKA_3"/>
    <property type="match status" value="1"/>
</dbReference>
<feature type="transmembrane region" description="Helical" evidence="10">
    <location>
        <begin position="170"/>
        <end position="196"/>
    </location>
</feature>
<feature type="region of interest" description="Disordered" evidence="9">
    <location>
        <begin position="1"/>
        <end position="58"/>
    </location>
</feature>
<dbReference type="PANTHER" id="PTHR24421:SF10">
    <property type="entry name" value="NITRATE_NITRITE SENSOR PROTEIN NARQ"/>
    <property type="match status" value="1"/>
</dbReference>
<dbReference type="Pfam" id="PF13796">
    <property type="entry name" value="Sensor"/>
    <property type="match status" value="1"/>
</dbReference>
<dbReference type="SUPFAM" id="SSF55874">
    <property type="entry name" value="ATPase domain of HSP90 chaperone/DNA topoisomerase II/histidine kinase"/>
    <property type="match status" value="1"/>
</dbReference>
<reference evidence="12 13" key="1">
    <citation type="submission" date="2020-08" db="EMBL/GenBank/DDBJ databases">
        <title>A Genomic Blueprint of the Chicken Gut Microbiome.</title>
        <authorList>
            <person name="Gilroy R."/>
            <person name="Ravi A."/>
            <person name="Getino M."/>
            <person name="Pursley I."/>
            <person name="Horton D.L."/>
            <person name="Alikhan N.-F."/>
            <person name="Baker D."/>
            <person name="Gharbi K."/>
            <person name="Hall N."/>
            <person name="Watson M."/>
            <person name="Adriaenssens E.M."/>
            <person name="Foster-Nyarko E."/>
            <person name="Jarju S."/>
            <person name="Secka A."/>
            <person name="Antonio M."/>
            <person name="Oren A."/>
            <person name="Chaudhuri R."/>
            <person name="La Ragione R.M."/>
            <person name="Hildebrand F."/>
            <person name="Pallen M.J."/>
        </authorList>
    </citation>
    <scope>NUCLEOTIDE SEQUENCE [LARGE SCALE GENOMIC DNA]</scope>
    <source>
        <strain evidence="12 13">Sa2CUA1</strain>
    </source>
</reference>
<evidence type="ECO:0000256" key="4">
    <source>
        <dbReference type="ARBA" id="ARBA00022679"/>
    </source>
</evidence>
<dbReference type="PROSITE" id="PS50109">
    <property type="entry name" value="HIS_KIN"/>
    <property type="match status" value="1"/>
</dbReference>
<organism evidence="12 13">
    <name type="scientific">Arthrobacter gallicola</name>
    <dbReference type="NCBI Taxonomy" id="2762225"/>
    <lineage>
        <taxon>Bacteria</taxon>
        <taxon>Bacillati</taxon>
        <taxon>Actinomycetota</taxon>
        <taxon>Actinomycetes</taxon>
        <taxon>Micrococcales</taxon>
        <taxon>Micrococcaceae</taxon>
        <taxon>Arthrobacter</taxon>
    </lineage>
</organism>
<dbReference type="Gene3D" id="3.30.565.10">
    <property type="entry name" value="Histidine kinase-like ATPase, C-terminal domain"/>
    <property type="match status" value="1"/>
</dbReference>
<dbReference type="InterPro" id="IPR011712">
    <property type="entry name" value="Sig_transdc_His_kin_sub3_dim/P"/>
</dbReference>
<dbReference type="InterPro" id="IPR050482">
    <property type="entry name" value="Sensor_HK_TwoCompSys"/>
</dbReference>
<keyword evidence="3" id="KW-0597">Phosphoprotein</keyword>
<evidence type="ECO:0000313" key="13">
    <source>
        <dbReference type="Proteomes" id="UP000609874"/>
    </source>
</evidence>
<feature type="compositionally biased region" description="Basic and acidic residues" evidence="9">
    <location>
        <begin position="33"/>
        <end position="45"/>
    </location>
</feature>
<keyword evidence="10" id="KW-1133">Transmembrane helix</keyword>
<proteinExistence type="predicted"/>
<keyword evidence="4" id="KW-0808">Transferase</keyword>
<dbReference type="SMART" id="SM00387">
    <property type="entry name" value="HATPase_c"/>
    <property type="match status" value="1"/>
</dbReference>
<dbReference type="InterPro" id="IPR036890">
    <property type="entry name" value="HATPase_C_sf"/>
</dbReference>
<keyword evidence="5" id="KW-0547">Nucleotide-binding</keyword>
<accession>A0ABR8UW90</accession>
<dbReference type="CDD" id="cd16917">
    <property type="entry name" value="HATPase_UhpB-NarQ-NarX-like"/>
    <property type="match status" value="1"/>
</dbReference>
<keyword evidence="10" id="KW-0812">Transmembrane</keyword>
<feature type="transmembrane region" description="Helical" evidence="10">
    <location>
        <begin position="95"/>
        <end position="115"/>
    </location>
</feature>
<dbReference type="Proteomes" id="UP000609874">
    <property type="component" value="Unassembled WGS sequence"/>
</dbReference>
<evidence type="ECO:0000256" key="6">
    <source>
        <dbReference type="ARBA" id="ARBA00022777"/>
    </source>
</evidence>
<dbReference type="Gene3D" id="1.20.5.1930">
    <property type="match status" value="1"/>
</dbReference>
<keyword evidence="10" id="KW-0472">Membrane</keyword>
<evidence type="ECO:0000256" key="9">
    <source>
        <dbReference type="SAM" id="MobiDB-lite"/>
    </source>
</evidence>
<feature type="transmembrane region" description="Helical" evidence="10">
    <location>
        <begin position="70"/>
        <end position="89"/>
    </location>
</feature>
<protein>
    <recommendedName>
        <fullName evidence="2">histidine kinase</fullName>
        <ecNumber evidence="2">2.7.13.3</ecNumber>
    </recommendedName>
</protein>
<comment type="caution">
    <text evidence="12">The sequence shown here is derived from an EMBL/GenBank/DDBJ whole genome shotgun (WGS) entry which is preliminary data.</text>
</comment>
<name>A0ABR8UW90_9MICC</name>
<evidence type="ECO:0000256" key="8">
    <source>
        <dbReference type="ARBA" id="ARBA00023012"/>
    </source>
</evidence>
<keyword evidence="7" id="KW-0067">ATP-binding</keyword>
<evidence type="ECO:0000256" key="2">
    <source>
        <dbReference type="ARBA" id="ARBA00012438"/>
    </source>
</evidence>
<evidence type="ECO:0000256" key="3">
    <source>
        <dbReference type="ARBA" id="ARBA00022553"/>
    </source>
</evidence>
<dbReference type="EC" id="2.7.13.3" evidence="2"/>
<keyword evidence="13" id="KW-1185">Reference proteome</keyword>
<dbReference type="PANTHER" id="PTHR24421">
    <property type="entry name" value="NITRATE/NITRITE SENSOR PROTEIN NARX-RELATED"/>
    <property type="match status" value="1"/>
</dbReference>
<dbReference type="RefSeq" id="WP_191809083.1">
    <property type="nucleotide sequence ID" value="NZ_JACSQD010000008.1"/>
</dbReference>
<dbReference type="Pfam" id="PF02518">
    <property type="entry name" value="HATPase_c"/>
    <property type="match status" value="1"/>
</dbReference>
<sequence>MTPTRASDPDTTPGLVEADSTPAQHSRHPRHVPHSERSPHSERTPHLQSTRVSRPGTGRPAFFRSSTWRAFGYHWVTLLLAPFGLAYAVTTVSLGASLLVTFVGLIVMAALVAGARSWGTLHRSLAAGLLDREIPAPVRFAPRPGFFGFLRSGLADGAGWRALSHMAVSFVTSVLSACLSITFLAAGLGCMTHWYWYQWLPPQEAGDGTWHRGSMIAPDVYVEGFWWQAAYVGVGLLLTFLIWPSLNNGLARLQASLAAGLLGPTAAQDRVRELEASRSSSVAGADARLAQIERDLHDGTQAQLVAIAMKLGDAKDRIAGTEAPAELQHLLDTAHGTAKDALEDLRGIARGIRPAVLNDGLDTALESLAATAPLPVYLSYRLPVRPSPAVEAIAYYCAAELVTNAVKHSGGSRISVLVLQEDSGLTLSVKDEGAGGAGSGTESAGTGLAGLAERVRTVDGTLRISSPDGGPTVVTVRLPLS</sequence>
<evidence type="ECO:0000259" key="11">
    <source>
        <dbReference type="PROSITE" id="PS50109"/>
    </source>
</evidence>
<comment type="catalytic activity">
    <reaction evidence="1">
        <text>ATP + protein L-histidine = ADP + protein N-phospho-L-histidine.</text>
        <dbReference type="EC" id="2.7.13.3"/>
    </reaction>
</comment>
<dbReference type="InterPro" id="IPR003594">
    <property type="entry name" value="HATPase_dom"/>
</dbReference>
<feature type="domain" description="Histidine kinase" evidence="11">
    <location>
        <begin position="400"/>
        <end position="481"/>
    </location>
</feature>